<comment type="subcellular location">
    <subcellularLocation>
        <location evidence="1">Nucleus</location>
    </subcellularLocation>
</comment>
<feature type="compositionally biased region" description="Acidic residues" evidence="9">
    <location>
        <begin position="527"/>
        <end position="550"/>
    </location>
</feature>
<keyword evidence="6" id="KW-0539">Nucleus</keyword>
<keyword evidence="3 7" id="KW-0863">Zinc-finger</keyword>
<protein>
    <submittedName>
        <fullName evidence="12">HAT transposon superfamily protein</fullName>
    </submittedName>
</protein>
<keyword evidence="2" id="KW-0479">Metal-binding</keyword>
<evidence type="ECO:0000256" key="4">
    <source>
        <dbReference type="ARBA" id="ARBA00022833"/>
    </source>
</evidence>
<dbReference type="SUPFAM" id="SSF53098">
    <property type="entry name" value="Ribonuclease H-like"/>
    <property type="match status" value="1"/>
</dbReference>
<dbReference type="PANTHER" id="PTHR32166:SF74">
    <property type="entry name" value="OS05G0256350 PROTEIN"/>
    <property type="match status" value="1"/>
</dbReference>
<accession>A0A1D6M152</accession>
<evidence type="ECO:0000256" key="8">
    <source>
        <dbReference type="SAM" id="Coils"/>
    </source>
</evidence>
<evidence type="ECO:0000256" key="3">
    <source>
        <dbReference type="ARBA" id="ARBA00022771"/>
    </source>
</evidence>
<dbReference type="PROSITE" id="PS50808">
    <property type="entry name" value="ZF_BED"/>
    <property type="match status" value="1"/>
</dbReference>
<dbReference type="GO" id="GO:0003677">
    <property type="term" value="F:DNA binding"/>
    <property type="evidence" value="ECO:0007669"/>
    <property type="project" value="UniProtKB-KW"/>
</dbReference>
<feature type="coiled-coil region" evidence="8">
    <location>
        <begin position="80"/>
        <end position="111"/>
    </location>
</feature>
<dbReference type="InterPro" id="IPR008906">
    <property type="entry name" value="HATC_C_dom"/>
</dbReference>
<sequence length="550" mass="62978">MSSETAAAPSETEAARANLLKRNSDDVGWEYGVLVDANNKDKVKCKFCDKEMRGGIYRLKEHLAHVGKNVKKCTSATPQALEAKEKCKKAIEAAKRKREEKTVRELELREEVNVSRVGEESEEVTCVGSSQPHKLGPIDKWTRAIDPTKADSFKQQQLNKELWKEREHEVHKFIARWAYNHGIPFNACDNDEFKQMCEAIGQFGPGLTPPTQDAFRGKEATATILSPAFWKDVKLMLAVFEPLVKVLRLVDGDVKPSMGFLYGELLKAKREIKEAFGNVESRFKDVMAVIEKKMNGRLDSPLHLTAFLLNPHYSYANPSIFDEPKMNEAFISCVEQFYYHDEDQQEQAANFELKKFQNREGPFSKKLARTFQNYDYNPGRASWWRLYGTETPALQKMATRILSLTSSSSGCERNWSGFEGIHTKKRNRLTTTRLNKLVYIQFNNRLMNNREKIKSKKITDVLLSSDTTEAQGFLQEGGDDCAQVVFRDEEEDEMEGTGIPWSVIGEAVGAEEQLEPRRSARVRELYEGEEFESEEEEYEDEDLCYSEDEI</sequence>
<feature type="region of interest" description="Disordered" evidence="9">
    <location>
        <begin position="526"/>
        <end position="550"/>
    </location>
</feature>
<dbReference type="AlphaFoldDB" id="A0A1D6M152"/>
<gene>
    <name evidence="13" type="ORF">ZEAMMB73_Zm00001d031458</name>
    <name evidence="12" type="ORF">ZEAMMB73_Zm00001d037855</name>
    <name evidence="11" type="ORF">ZEAMMB73_Zm00001d051949</name>
</gene>
<evidence type="ECO:0000313" key="12">
    <source>
        <dbReference type="EMBL" id="AQK84997.1"/>
    </source>
</evidence>
<dbReference type="EMBL" id="CM000782">
    <property type="protein sequence ID" value="AQK84997.1"/>
    <property type="molecule type" value="Genomic_DNA"/>
</dbReference>
<keyword evidence="5" id="KW-0238">DNA-binding</keyword>
<organism evidence="12">
    <name type="scientific">Zea mays</name>
    <name type="common">Maize</name>
    <dbReference type="NCBI Taxonomy" id="4577"/>
    <lineage>
        <taxon>Eukaryota</taxon>
        <taxon>Viridiplantae</taxon>
        <taxon>Streptophyta</taxon>
        <taxon>Embryophyta</taxon>
        <taxon>Tracheophyta</taxon>
        <taxon>Spermatophyta</taxon>
        <taxon>Magnoliopsida</taxon>
        <taxon>Liliopsida</taxon>
        <taxon>Poales</taxon>
        <taxon>Poaceae</taxon>
        <taxon>PACMAD clade</taxon>
        <taxon>Panicoideae</taxon>
        <taxon>Andropogonodae</taxon>
        <taxon>Andropogoneae</taxon>
        <taxon>Tripsacinae</taxon>
        <taxon>Zea</taxon>
    </lineage>
</organism>
<dbReference type="InterPro" id="IPR012337">
    <property type="entry name" value="RNaseH-like_sf"/>
</dbReference>
<keyword evidence="4" id="KW-0862">Zinc</keyword>
<dbReference type="Pfam" id="PF05699">
    <property type="entry name" value="Dimer_Tnp_hAT"/>
    <property type="match status" value="1"/>
</dbReference>
<evidence type="ECO:0000313" key="11">
    <source>
        <dbReference type="EMBL" id="AQK55519.1"/>
    </source>
</evidence>
<evidence type="ECO:0000256" key="1">
    <source>
        <dbReference type="ARBA" id="ARBA00004123"/>
    </source>
</evidence>
<evidence type="ECO:0000256" key="2">
    <source>
        <dbReference type="ARBA" id="ARBA00022723"/>
    </source>
</evidence>
<evidence type="ECO:0000256" key="9">
    <source>
        <dbReference type="SAM" id="MobiDB-lite"/>
    </source>
</evidence>
<evidence type="ECO:0000256" key="7">
    <source>
        <dbReference type="PROSITE-ProRule" id="PRU00027"/>
    </source>
</evidence>
<dbReference type="GO" id="GO:0005634">
    <property type="term" value="C:nucleus"/>
    <property type="evidence" value="ECO:0007669"/>
    <property type="project" value="UniProtKB-SubCell"/>
</dbReference>
<reference evidence="12" key="1">
    <citation type="submission" date="2015-12" db="EMBL/GenBank/DDBJ databases">
        <title>Update maize B73 reference genome by single molecule sequencing technologies.</title>
        <authorList>
            <consortium name="Maize Genome Sequencing Project"/>
            <person name="Ware D."/>
        </authorList>
    </citation>
    <scope>NUCLEOTIDE SEQUENCE</scope>
    <source>
        <tissue evidence="12">Seedling</tissue>
    </source>
</reference>
<dbReference type="EMBL" id="CM000780">
    <property type="protein sequence ID" value="AQK55519.1"/>
    <property type="molecule type" value="Genomic_DNA"/>
</dbReference>
<dbReference type="GO" id="GO:0046983">
    <property type="term" value="F:protein dimerization activity"/>
    <property type="evidence" value="ECO:0007669"/>
    <property type="project" value="InterPro"/>
</dbReference>
<name>A0A1D6M152_MAIZE</name>
<dbReference type="ExpressionAtlas" id="A0A1D6M152">
    <property type="expression patterns" value="baseline and differential"/>
</dbReference>
<dbReference type="EMBL" id="CM007647">
    <property type="protein sequence ID" value="ONM02915.1"/>
    <property type="molecule type" value="Genomic_DNA"/>
</dbReference>
<keyword evidence="8" id="KW-0175">Coiled coil</keyword>
<proteinExistence type="predicted"/>
<dbReference type="PANTHER" id="PTHR32166">
    <property type="entry name" value="OSJNBA0013A04.12 PROTEIN"/>
    <property type="match status" value="1"/>
</dbReference>
<evidence type="ECO:0000256" key="5">
    <source>
        <dbReference type="ARBA" id="ARBA00023125"/>
    </source>
</evidence>
<dbReference type="InterPro" id="IPR003656">
    <property type="entry name" value="Znf_BED"/>
</dbReference>
<feature type="domain" description="BED-type" evidence="10">
    <location>
        <begin position="23"/>
        <end position="80"/>
    </location>
</feature>
<dbReference type="GO" id="GO:0008270">
    <property type="term" value="F:zinc ion binding"/>
    <property type="evidence" value="ECO:0007669"/>
    <property type="project" value="UniProtKB-KW"/>
</dbReference>
<evidence type="ECO:0000256" key="6">
    <source>
        <dbReference type="ARBA" id="ARBA00023242"/>
    </source>
</evidence>
<evidence type="ECO:0000259" key="10">
    <source>
        <dbReference type="PROSITE" id="PS50808"/>
    </source>
</evidence>
<evidence type="ECO:0000313" key="13">
    <source>
        <dbReference type="EMBL" id="ONM02915.1"/>
    </source>
</evidence>